<dbReference type="Gene3D" id="2.40.160.10">
    <property type="entry name" value="Porin"/>
    <property type="match status" value="1"/>
</dbReference>
<keyword evidence="1" id="KW-0175">Coiled coil</keyword>
<evidence type="ECO:0000313" key="4">
    <source>
        <dbReference type="Proteomes" id="UP001139333"/>
    </source>
</evidence>
<proteinExistence type="predicted"/>
<feature type="coiled-coil region" evidence="1">
    <location>
        <begin position="24"/>
        <end position="51"/>
    </location>
</feature>
<keyword evidence="4" id="KW-1185">Reference proteome</keyword>
<name>A0A9X1ZJW9_9GAMM</name>
<keyword evidence="2" id="KW-0732">Signal</keyword>
<feature type="signal peptide" evidence="2">
    <location>
        <begin position="1"/>
        <end position="23"/>
    </location>
</feature>
<evidence type="ECO:0000256" key="1">
    <source>
        <dbReference type="SAM" id="Coils"/>
    </source>
</evidence>
<reference evidence="3" key="1">
    <citation type="submission" date="2022-01" db="EMBL/GenBank/DDBJ databases">
        <title>Whole genome-based taxonomy of the Shewanellaceae.</title>
        <authorList>
            <person name="Martin-Rodriguez A.J."/>
        </authorList>
    </citation>
    <scope>NUCLEOTIDE SEQUENCE</scope>
    <source>
        <strain evidence="3">DSM 16422</strain>
    </source>
</reference>
<organism evidence="3 4">
    <name type="scientific">Shewanella gaetbuli</name>
    <dbReference type="NCBI Taxonomy" id="220752"/>
    <lineage>
        <taxon>Bacteria</taxon>
        <taxon>Pseudomonadati</taxon>
        <taxon>Pseudomonadota</taxon>
        <taxon>Gammaproteobacteria</taxon>
        <taxon>Alteromonadales</taxon>
        <taxon>Shewanellaceae</taxon>
        <taxon>Shewanella</taxon>
    </lineage>
</organism>
<gene>
    <name evidence="3" type="ORF">L2672_10335</name>
</gene>
<comment type="caution">
    <text evidence="3">The sequence shown here is derived from an EMBL/GenBank/DDBJ whole genome shotgun (WGS) entry which is preliminary data.</text>
</comment>
<sequence length="399" mass="43423">MNFNLKALPIAISIALLPSAVLADESTEAKVAKLEQQVQSLQAQQTKSLADKFNFNGFISGAYISADNNAGYNGATTSADFSQDSKIGFQGTFNISNNTQAVLQLMMKGENDWDVEAEWAYLSHRFDNGIKIRGGKLRVPLFMYSDYLDVGYAQPFARPPGEVYDQVPFSSYTGVDLAYDFEFDDSTLTVQAFGGESDVEVESDTSSDTNLDLSNLMGINASWTDLTWTFRAVYGETVLDGTASGLGVDDEKATFNGLGGSYDNGSFLAVAEWTTVDIEGLLADTESAYLTLGYRISSFTPYVTAAYVKTTDNDVRGAIPLPELAAQLSAALNEERTAYSVGLRWDAIDNVALKFDVTYLTDFGDTTGGMSPNLLPLLMTGENMYDDSMVYTVKFDAVF</sequence>
<evidence type="ECO:0000256" key="2">
    <source>
        <dbReference type="SAM" id="SignalP"/>
    </source>
</evidence>
<dbReference type="Proteomes" id="UP001139333">
    <property type="component" value="Unassembled WGS sequence"/>
</dbReference>
<feature type="chain" id="PRO_5040797566" description="Porin" evidence="2">
    <location>
        <begin position="24"/>
        <end position="399"/>
    </location>
</feature>
<accession>A0A9X1ZJW9</accession>
<evidence type="ECO:0008006" key="5">
    <source>
        <dbReference type="Google" id="ProtNLM"/>
    </source>
</evidence>
<protein>
    <recommendedName>
        <fullName evidence="5">Porin</fullName>
    </recommendedName>
</protein>
<dbReference type="RefSeq" id="WP_248995772.1">
    <property type="nucleotide sequence ID" value="NZ_JAKIKP010000006.1"/>
</dbReference>
<dbReference type="InterPro" id="IPR023614">
    <property type="entry name" value="Porin_dom_sf"/>
</dbReference>
<dbReference type="SUPFAM" id="SSF56935">
    <property type="entry name" value="Porins"/>
    <property type="match status" value="1"/>
</dbReference>
<evidence type="ECO:0000313" key="3">
    <source>
        <dbReference type="EMBL" id="MCL1143093.1"/>
    </source>
</evidence>
<dbReference type="EMBL" id="JAKIKP010000006">
    <property type="protein sequence ID" value="MCL1143093.1"/>
    <property type="molecule type" value="Genomic_DNA"/>
</dbReference>
<dbReference type="AlphaFoldDB" id="A0A9X1ZJW9"/>